<evidence type="ECO:0000256" key="4">
    <source>
        <dbReference type="ARBA" id="ARBA00022847"/>
    </source>
</evidence>
<feature type="transmembrane region" description="Helical" evidence="7">
    <location>
        <begin position="39"/>
        <end position="61"/>
    </location>
</feature>
<feature type="transmembrane region" description="Helical" evidence="7">
    <location>
        <begin position="235"/>
        <end position="258"/>
    </location>
</feature>
<proteinExistence type="predicted"/>
<dbReference type="RefSeq" id="WP_200465813.1">
    <property type="nucleotide sequence ID" value="NZ_JAENRR010000037.1"/>
</dbReference>
<dbReference type="InterPro" id="IPR001046">
    <property type="entry name" value="NRAMP_fam"/>
</dbReference>
<comment type="caution">
    <text evidence="8">The sequence shown here is derived from an EMBL/GenBank/DDBJ whole genome shotgun (WGS) entry which is preliminary data.</text>
</comment>
<evidence type="ECO:0000256" key="5">
    <source>
        <dbReference type="ARBA" id="ARBA00022989"/>
    </source>
</evidence>
<dbReference type="PANTHER" id="PTHR11706">
    <property type="entry name" value="SOLUTE CARRIER PROTEIN FAMILY 11 MEMBER"/>
    <property type="match status" value="1"/>
</dbReference>
<comment type="subcellular location">
    <subcellularLocation>
        <location evidence="1">Membrane</location>
        <topology evidence="1">Multi-pass membrane protein</topology>
    </subcellularLocation>
</comment>
<dbReference type="Pfam" id="PF01566">
    <property type="entry name" value="Nramp"/>
    <property type="match status" value="1"/>
</dbReference>
<keyword evidence="5 7" id="KW-1133">Transmembrane helix</keyword>
<dbReference type="NCBIfam" id="NF037982">
    <property type="entry name" value="Nramp_1"/>
    <property type="match status" value="1"/>
</dbReference>
<evidence type="ECO:0000256" key="6">
    <source>
        <dbReference type="ARBA" id="ARBA00023136"/>
    </source>
</evidence>
<dbReference type="Proteomes" id="UP000605676">
    <property type="component" value="Unassembled WGS sequence"/>
</dbReference>
<feature type="transmembrane region" description="Helical" evidence="7">
    <location>
        <begin position="326"/>
        <end position="343"/>
    </location>
</feature>
<organism evidence="8 9">
    <name type="scientific">Carboxylicivirga marina</name>
    <dbReference type="NCBI Taxonomy" id="2800988"/>
    <lineage>
        <taxon>Bacteria</taxon>
        <taxon>Pseudomonadati</taxon>
        <taxon>Bacteroidota</taxon>
        <taxon>Bacteroidia</taxon>
        <taxon>Marinilabiliales</taxon>
        <taxon>Marinilabiliaceae</taxon>
        <taxon>Carboxylicivirga</taxon>
    </lineage>
</organism>
<feature type="transmembrane region" description="Helical" evidence="7">
    <location>
        <begin position="156"/>
        <end position="175"/>
    </location>
</feature>
<evidence type="ECO:0000256" key="1">
    <source>
        <dbReference type="ARBA" id="ARBA00004141"/>
    </source>
</evidence>
<keyword evidence="2" id="KW-0813">Transport</keyword>
<name>A0ABS1HLP1_9BACT</name>
<keyword evidence="9" id="KW-1185">Reference proteome</keyword>
<keyword evidence="3 7" id="KW-0812">Transmembrane</keyword>
<dbReference type="PRINTS" id="PR00447">
    <property type="entry name" value="NATRESASSCMP"/>
</dbReference>
<feature type="transmembrane region" description="Helical" evidence="7">
    <location>
        <begin position="278"/>
        <end position="305"/>
    </location>
</feature>
<evidence type="ECO:0000256" key="2">
    <source>
        <dbReference type="ARBA" id="ARBA00022448"/>
    </source>
</evidence>
<keyword evidence="4" id="KW-0769">Symport</keyword>
<evidence type="ECO:0000256" key="7">
    <source>
        <dbReference type="SAM" id="Phobius"/>
    </source>
</evidence>
<keyword evidence="6 7" id="KW-0472">Membrane</keyword>
<feature type="transmembrane region" description="Helical" evidence="7">
    <location>
        <begin position="349"/>
        <end position="368"/>
    </location>
</feature>
<reference evidence="8 9" key="1">
    <citation type="submission" date="2021-01" db="EMBL/GenBank/DDBJ databases">
        <title>Carboxyliciviraga sp.nov., isolated from coastal sediments.</title>
        <authorList>
            <person name="Lu D."/>
            <person name="Zhang T."/>
        </authorList>
    </citation>
    <scope>NUCLEOTIDE SEQUENCE [LARGE SCALE GENOMIC DNA]</scope>
    <source>
        <strain evidence="8 9">N1Y132</strain>
    </source>
</reference>
<dbReference type="PANTHER" id="PTHR11706:SF33">
    <property type="entry name" value="NATURAL RESISTANCE-ASSOCIATED MACROPHAGE PROTEIN 2"/>
    <property type="match status" value="1"/>
</dbReference>
<accession>A0ABS1HLP1</accession>
<feature type="transmembrane region" description="Helical" evidence="7">
    <location>
        <begin position="195"/>
        <end position="214"/>
    </location>
</feature>
<protein>
    <submittedName>
        <fullName evidence="8">Nramp family divalent metal transporter</fullName>
    </submittedName>
</protein>
<feature type="transmembrane region" description="Helical" evidence="7">
    <location>
        <begin position="12"/>
        <end position="33"/>
    </location>
</feature>
<feature type="transmembrane region" description="Helical" evidence="7">
    <location>
        <begin position="388"/>
        <end position="409"/>
    </location>
</feature>
<evidence type="ECO:0000313" key="9">
    <source>
        <dbReference type="Proteomes" id="UP000605676"/>
    </source>
</evidence>
<feature type="transmembrane region" description="Helical" evidence="7">
    <location>
        <begin position="81"/>
        <end position="101"/>
    </location>
</feature>
<evidence type="ECO:0000256" key="3">
    <source>
        <dbReference type="ARBA" id="ARBA00022692"/>
    </source>
</evidence>
<dbReference type="EMBL" id="JAENRR010000037">
    <property type="protein sequence ID" value="MBK3518586.1"/>
    <property type="molecule type" value="Genomic_DNA"/>
</dbReference>
<gene>
    <name evidence="8" type="ORF">JIV24_14670</name>
</gene>
<evidence type="ECO:0000313" key="8">
    <source>
        <dbReference type="EMBL" id="MBK3518586.1"/>
    </source>
</evidence>
<sequence length="412" mass="43725">MEIIQRLKQIGPGILVTAAFIGPGTITTCSITGAGFGYALLWGLLFSIIATIVLQEMTARLGLVGQMGLGKALRLQFNNPIVRYLTAGLVLSAILIGNAAYETGNILGASMGMVELSGVSSIQMGELSVGLWGPVIGLLAFILLEMGSYKRIEKMIIGLVLLMSFAFITTAIVVGPHMLEVLKGMFVPSMPDGSFYLLMGLIGTTVVPYNLFLHASSVREKWKNPSDLKIARTDLLFSILLGGFISMSIVITAAATFYGSGIEIKGAGDLASQLTPVLGSWAGVFMALGLFAAGISSAITAPLAAAYATSGILGFKPDLKSQKFKWIWRAILLIGILFSAIGYSPIKAIVFAQFANGLLLPFIAIFLLIVMNNKQILESYTNNKSQNLLAIIVVLIALGLGIKSLTHVMGLL</sequence>
<feature type="transmembrane region" description="Helical" evidence="7">
    <location>
        <begin position="121"/>
        <end position="144"/>
    </location>
</feature>